<dbReference type="GO" id="GO:0016705">
    <property type="term" value="F:oxidoreductase activity, acting on paired donors, with incorporation or reduction of molecular oxygen"/>
    <property type="evidence" value="ECO:0007669"/>
    <property type="project" value="InterPro"/>
</dbReference>
<evidence type="ECO:0000256" key="2">
    <source>
        <dbReference type="ARBA" id="ARBA00005179"/>
    </source>
</evidence>
<evidence type="ECO:0000256" key="9">
    <source>
        <dbReference type="PIRSR" id="PIRSR602401-1"/>
    </source>
</evidence>
<evidence type="ECO:0000313" key="11">
    <source>
        <dbReference type="Proteomes" id="UP000218811"/>
    </source>
</evidence>
<keyword evidence="8" id="KW-0503">Monooxygenase</keyword>
<protein>
    <submittedName>
        <fullName evidence="10">Cytochrome P450</fullName>
    </submittedName>
</protein>
<dbReference type="Pfam" id="PF00067">
    <property type="entry name" value="p450"/>
    <property type="match status" value="1"/>
</dbReference>
<proteinExistence type="inferred from homology"/>
<dbReference type="Gene3D" id="1.10.630.10">
    <property type="entry name" value="Cytochrome P450"/>
    <property type="match status" value="1"/>
</dbReference>
<accession>A0A2H3JZW0</accession>
<keyword evidence="6" id="KW-0560">Oxidoreductase</keyword>
<keyword evidence="7 9" id="KW-0408">Iron</keyword>
<dbReference type="GO" id="GO:0005506">
    <property type="term" value="F:iron ion binding"/>
    <property type="evidence" value="ECO:0007669"/>
    <property type="project" value="InterPro"/>
</dbReference>
<evidence type="ECO:0000256" key="6">
    <source>
        <dbReference type="ARBA" id="ARBA00023002"/>
    </source>
</evidence>
<sequence>MLLTLTTPGLRALDVLGGLVAVWLAYKVVQHIRRRSRTTPLTGPPNPNWLLGVGRQMRKSPDPALMYEQWSETYGPVYRVPATLGFSRVVLCDPKATLHFFSRETFGYVQTELTKRFVENIVGKGVLWAEGESHKRQRRALTPAFSNAAIRQLTSVFFDSAYKVKTAWDGMLDSTSGDSEVIEVQSWMNHVSLDSVGIAGFSHDFGTLHGKQPLVATTFDSFGHLKPSILSSLTIILGLAIPALTKIPTAFGRLIKQLNNSMGEIADELLNDMRKESEGEGNEKGGDRSIIGLLIRAENSDSELHMSQEEVMAQMKTLILAGYETTSISLTWCLIELCTKPEIQTKLREELSQFSGSDPTWDQLTHQLPYLDAVVHETLRLHPPVRETTRQATADDIIPLSIPMRIATGELTSQIAIAKGQIVTVPIQCMNRATAFWGPNAKEFIPERWLTDDGIPGRAQEIQGHRHLLTFVDGPRICLGRGFALAEFKAVLSVLIRNYAFEFRDGPGTKIETVRGILPRPSVAGEKGARVPLRIRRLE</sequence>
<dbReference type="OMA" id="IDVQKWM"/>
<dbReference type="STRING" id="742152.A0A2H3JZW0"/>
<evidence type="ECO:0000256" key="3">
    <source>
        <dbReference type="ARBA" id="ARBA00010617"/>
    </source>
</evidence>
<dbReference type="CDD" id="cd11069">
    <property type="entry name" value="CYP_FUM15-like"/>
    <property type="match status" value="1"/>
</dbReference>
<dbReference type="InterPro" id="IPR002401">
    <property type="entry name" value="Cyt_P450_E_grp-I"/>
</dbReference>
<evidence type="ECO:0000256" key="4">
    <source>
        <dbReference type="ARBA" id="ARBA00022617"/>
    </source>
</evidence>
<evidence type="ECO:0000256" key="8">
    <source>
        <dbReference type="ARBA" id="ARBA00023033"/>
    </source>
</evidence>
<comment type="cofactor">
    <cofactor evidence="1 9">
        <name>heme</name>
        <dbReference type="ChEBI" id="CHEBI:30413"/>
    </cofactor>
</comment>
<dbReference type="EMBL" id="KB468113">
    <property type="protein sequence ID" value="PCH41707.1"/>
    <property type="molecule type" value="Genomic_DNA"/>
</dbReference>
<evidence type="ECO:0000256" key="5">
    <source>
        <dbReference type="ARBA" id="ARBA00022723"/>
    </source>
</evidence>
<dbReference type="OrthoDB" id="1470350at2759"/>
<evidence type="ECO:0000256" key="1">
    <source>
        <dbReference type="ARBA" id="ARBA00001971"/>
    </source>
</evidence>
<dbReference type="GO" id="GO:0020037">
    <property type="term" value="F:heme binding"/>
    <property type="evidence" value="ECO:0007669"/>
    <property type="project" value="InterPro"/>
</dbReference>
<dbReference type="PRINTS" id="PR00463">
    <property type="entry name" value="EP450I"/>
</dbReference>
<dbReference type="PANTHER" id="PTHR24305">
    <property type="entry name" value="CYTOCHROME P450"/>
    <property type="match status" value="1"/>
</dbReference>
<comment type="similarity">
    <text evidence="3">Belongs to the cytochrome P450 family.</text>
</comment>
<feature type="binding site" description="axial binding residue" evidence="9">
    <location>
        <position position="478"/>
    </location>
    <ligand>
        <name>heme</name>
        <dbReference type="ChEBI" id="CHEBI:30413"/>
    </ligand>
    <ligandPart>
        <name>Fe</name>
        <dbReference type="ChEBI" id="CHEBI:18248"/>
    </ligandPart>
</feature>
<dbReference type="AlphaFoldDB" id="A0A2H3JZW0"/>
<dbReference type="GO" id="GO:0004497">
    <property type="term" value="F:monooxygenase activity"/>
    <property type="evidence" value="ECO:0007669"/>
    <property type="project" value="UniProtKB-KW"/>
</dbReference>
<name>A0A2H3JZW0_WOLCO</name>
<dbReference type="InterPro" id="IPR050121">
    <property type="entry name" value="Cytochrome_P450_monoxygenase"/>
</dbReference>
<evidence type="ECO:0000256" key="7">
    <source>
        <dbReference type="ARBA" id="ARBA00023004"/>
    </source>
</evidence>
<dbReference type="InterPro" id="IPR036396">
    <property type="entry name" value="Cyt_P450_sf"/>
</dbReference>
<comment type="pathway">
    <text evidence="2">Secondary metabolite biosynthesis.</text>
</comment>
<evidence type="ECO:0000313" key="10">
    <source>
        <dbReference type="EMBL" id="PCH41707.1"/>
    </source>
</evidence>
<dbReference type="PANTHER" id="PTHR24305:SF166">
    <property type="entry name" value="CYTOCHROME P450 12A4, MITOCHONDRIAL-RELATED"/>
    <property type="match status" value="1"/>
</dbReference>
<gene>
    <name evidence="10" type="ORF">WOLCODRAFT_151765</name>
</gene>
<keyword evidence="4 9" id="KW-0349">Heme</keyword>
<dbReference type="Proteomes" id="UP000218811">
    <property type="component" value="Unassembled WGS sequence"/>
</dbReference>
<reference evidence="10 11" key="1">
    <citation type="journal article" date="2012" name="Science">
        <title>The Paleozoic origin of enzymatic lignin decomposition reconstructed from 31 fungal genomes.</title>
        <authorList>
            <person name="Floudas D."/>
            <person name="Binder M."/>
            <person name="Riley R."/>
            <person name="Barry K."/>
            <person name="Blanchette R.A."/>
            <person name="Henrissat B."/>
            <person name="Martinez A.T."/>
            <person name="Otillar R."/>
            <person name="Spatafora J.W."/>
            <person name="Yadav J.S."/>
            <person name="Aerts A."/>
            <person name="Benoit I."/>
            <person name="Boyd A."/>
            <person name="Carlson A."/>
            <person name="Copeland A."/>
            <person name="Coutinho P.M."/>
            <person name="de Vries R.P."/>
            <person name="Ferreira P."/>
            <person name="Findley K."/>
            <person name="Foster B."/>
            <person name="Gaskell J."/>
            <person name="Glotzer D."/>
            <person name="Gorecki P."/>
            <person name="Heitman J."/>
            <person name="Hesse C."/>
            <person name="Hori C."/>
            <person name="Igarashi K."/>
            <person name="Jurgens J.A."/>
            <person name="Kallen N."/>
            <person name="Kersten P."/>
            <person name="Kohler A."/>
            <person name="Kuees U."/>
            <person name="Kumar T.K.A."/>
            <person name="Kuo A."/>
            <person name="LaButti K."/>
            <person name="Larrondo L.F."/>
            <person name="Lindquist E."/>
            <person name="Ling A."/>
            <person name="Lombard V."/>
            <person name="Lucas S."/>
            <person name="Lundell T."/>
            <person name="Martin R."/>
            <person name="McLaughlin D.J."/>
            <person name="Morgenstern I."/>
            <person name="Morin E."/>
            <person name="Murat C."/>
            <person name="Nagy L.G."/>
            <person name="Nolan M."/>
            <person name="Ohm R.A."/>
            <person name="Patyshakuliyeva A."/>
            <person name="Rokas A."/>
            <person name="Ruiz-Duenas F.J."/>
            <person name="Sabat G."/>
            <person name="Salamov A."/>
            <person name="Samejima M."/>
            <person name="Schmutz J."/>
            <person name="Slot J.C."/>
            <person name="St John F."/>
            <person name="Stenlid J."/>
            <person name="Sun H."/>
            <person name="Sun S."/>
            <person name="Syed K."/>
            <person name="Tsang A."/>
            <person name="Wiebenga A."/>
            <person name="Young D."/>
            <person name="Pisabarro A."/>
            <person name="Eastwood D.C."/>
            <person name="Martin F."/>
            <person name="Cullen D."/>
            <person name="Grigoriev I.V."/>
            <person name="Hibbett D.S."/>
        </authorList>
    </citation>
    <scope>NUCLEOTIDE SEQUENCE [LARGE SCALE GENOMIC DNA]</scope>
    <source>
        <strain evidence="10 11">MD-104</strain>
    </source>
</reference>
<dbReference type="PRINTS" id="PR00385">
    <property type="entry name" value="P450"/>
</dbReference>
<organism evidence="10 11">
    <name type="scientific">Wolfiporia cocos (strain MD-104)</name>
    <name type="common">Brown rot fungus</name>
    <dbReference type="NCBI Taxonomy" id="742152"/>
    <lineage>
        <taxon>Eukaryota</taxon>
        <taxon>Fungi</taxon>
        <taxon>Dikarya</taxon>
        <taxon>Basidiomycota</taxon>
        <taxon>Agaricomycotina</taxon>
        <taxon>Agaricomycetes</taxon>
        <taxon>Polyporales</taxon>
        <taxon>Phaeolaceae</taxon>
        <taxon>Wolfiporia</taxon>
    </lineage>
</organism>
<keyword evidence="5 9" id="KW-0479">Metal-binding</keyword>
<dbReference type="SUPFAM" id="SSF48264">
    <property type="entry name" value="Cytochrome P450"/>
    <property type="match status" value="1"/>
</dbReference>
<keyword evidence="11" id="KW-1185">Reference proteome</keyword>
<dbReference type="InterPro" id="IPR001128">
    <property type="entry name" value="Cyt_P450"/>
</dbReference>